<comment type="pathway">
    <text evidence="7">Amino-acid biosynthesis; L-arginine biosynthesis [regulation].</text>
</comment>
<proteinExistence type="inferred from homology"/>
<dbReference type="Pfam" id="PF02863">
    <property type="entry name" value="Arg_repressor_C"/>
    <property type="match status" value="1"/>
</dbReference>
<dbReference type="STRING" id="1121476.SAMN02745751_00829"/>
<dbReference type="SUPFAM" id="SSF55252">
    <property type="entry name" value="C-terminal domain of arginine repressor"/>
    <property type="match status" value="1"/>
</dbReference>
<evidence type="ECO:0000256" key="1">
    <source>
        <dbReference type="ARBA" id="ARBA00004496"/>
    </source>
</evidence>
<reference evidence="11 12" key="1">
    <citation type="submission" date="2016-11" db="EMBL/GenBank/DDBJ databases">
        <authorList>
            <person name="Jaros S."/>
            <person name="Januszkiewicz K."/>
            <person name="Wedrychowicz H."/>
        </authorList>
    </citation>
    <scope>NUCLEOTIDE SEQUENCE [LARGE SCALE GENOMIC DNA]</scope>
    <source>
        <strain evidence="11 12">DSM 17477</strain>
    </source>
</reference>
<comment type="function">
    <text evidence="7">Regulates arginine biosynthesis genes.</text>
</comment>
<dbReference type="PANTHER" id="PTHR34471:SF1">
    <property type="entry name" value="ARGININE REPRESSOR"/>
    <property type="match status" value="1"/>
</dbReference>
<dbReference type="Gene3D" id="1.10.10.10">
    <property type="entry name" value="Winged helix-like DNA-binding domain superfamily/Winged helix DNA-binding domain"/>
    <property type="match status" value="1"/>
</dbReference>
<keyword evidence="12" id="KW-1185">Reference proteome</keyword>
<dbReference type="GO" id="GO:0003700">
    <property type="term" value="F:DNA-binding transcription factor activity"/>
    <property type="evidence" value="ECO:0007669"/>
    <property type="project" value="UniProtKB-UniRule"/>
</dbReference>
<comment type="subcellular location">
    <subcellularLocation>
        <location evidence="1 7">Cytoplasm</location>
    </subcellularLocation>
</comment>
<dbReference type="NCBIfam" id="TIGR01529">
    <property type="entry name" value="argR_whole"/>
    <property type="match status" value="1"/>
</dbReference>
<dbReference type="GO" id="GO:0051259">
    <property type="term" value="P:protein complex oligomerization"/>
    <property type="evidence" value="ECO:0007669"/>
    <property type="project" value="InterPro"/>
</dbReference>
<sequence>MKKYARQSKILELINEKEIETQEDLAEALKAIGIDVTQATISRDIKELRLIKVTAKSGKYKYGTIEESQNSISDRLVRIFKNSIVSIDAAMNIVIIRTIPGAAQICGSAIDSLQITDIGGSIAGDDTVFVACKSLESVDEIISNLYSLIN</sequence>
<organism evidence="11 12">
    <name type="scientific">Dethiosulfatibacter aminovorans DSM 17477</name>
    <dbReference type="NCBI Taxonomy" id="1121476"/>
    <lineage>
        <taxon>Bacteria</taxon>
        <taxon>Bacillati</taxon>
        <taxon>Bacillota</taxon>
        <taxon>Tissierellia</taxon>
        <taxon>Dethiosulfatibacter</taxon>
    </lineage>
</organism>
<gene>
    <name evidence="7" type="primary">argR</name>
    <name evidence="11" type="ORF">SAMN02745751_00829</name>
</gene>
<dbReference type="InterPro" id="IPR036390">
    <property type="entry name" value="WH_DNA-bd_sf"/>
</dbReference>
<dbReference type="Proteomes" id="UP000184052">
    <property type="component" value="Unassembled WGS sequence"/>
</dbReference>
<dbReference type="OrthoDB" id="9807089at2"/>
<dbReference type="GO" id="GO:0006526">
    <property type="term" value="P:L-arginine biosynthetic process"/>
    <property type="evidence" value="ECO:0007669"/>
    <property type="project" value="UniProtKB-UniPathway"/>
</dbReference>
<evidence type="ECO:0000313" key="11">
    <source>
        <dbReference type="EMBL" id="SHI69848.1"/>
    </source>
</evidence>
<keyword evidence="7" id="KW-0028">Amino-acid biosynthesis</keyword>
<evidence type="ECO:0000259" key="10">
    <source>
        <dbReference type="Pfam" id="PF02863"/>
    </source>
</evidence>
<evidence type="ECO:0000256" key="8">
    <source>
        <dbReference type="NCBIfam" id="TIGR01529"/>
    </source>
</evidence>
<dbReference type="GO" id="GO:0034618">
    <property type="term" value="F:arginine binding"/>
    <property type="evidence" value="ECO:0007669"/>
    <property type="project" value="InterPro"/>
</dbReference>
<keyword evidence="7" id="KW-0055">Arginine biosynthesis</keyword>
<dbReference type="SUPFAM" id="SSF46785">
    <property type="entry name" value="Winged helix' DNA-binding domain"/>
    <property type="match status" value="1"/>
</dbReference>
<dbReference type="RefSeq" id="WP_073047603.1">
    <property type="nucleotide sequence ID" value="NZ_FQZL01000006.1"/>
</dbReference>
<keyword evidence="6 7" id="KW-0804">Transcription</keyword>
<feature type="domain" description="Arginine repressor DNA-binding" evidence="9">
    <location>
        <begin position="1"/>
        <end position="67"/>
    </location>
</feature>
<evidence type="ECO:0000259" key="9">
    <source>
        <dbReference type="Pfam" id="PF01316"/>
    </source>
</evidence>
<dbReference type="Gene3D" id="3.30.1360.40">
    <property type="match status" value="1"/>
</dbReference>
<dbReference type="InterPro" id="IPR036251">
    <property type="entry name" value="Arg_repress_C_sf"/>
</dbReference>
<keyword evidence="3 7" id="KW-0963">Cytoplasm</keyword>
<keyword evidence="4 7" id="KW-0805">Transcription regulation</keyword>
<dbReference type="InterPro" id="IPR001669">
    <property type="entry name" value="Arg_repress"/>
</dbReference>
<dbReference type="GO" id="GO:0003677">
    <property type="term" value="F:DNA binding"/>
    <property type="evidence" value="ECO:0007669"/>
    <property type="project" value="UniProtKB-KW"/>
</dbReference>
<evidence type="ECO:0000256" key="3">
    <source>
        <dbReference type="ARBA" id="ARBA00022490"/>
    </source>
</evidence>
<protein>
    <recommendedName>
        <fullName evidence="7 8">Arginine repressor</fullName>
    </recommendedName>
</protein>
<dbReference type="InterPro" id="IPR020899">
    <property type="entry name" value="Arg_repress_C"/>
</dbReference>
<dbReference type="GO" id="GO:1900079">
    <property type="term" value="P:regulation of arginine biosynthetic process"/>
    <property type="evidence" value="ECO:0007669"/>
    <property type="project" value="UniProtKB-UniRule"/>
</dbReference>
<feature type="domain" description="Arginine repressor C-terminal" evidence="10">
    <location>
        <begin position="80"/>
        <end position="145"/>
    </location>
</feature>
<comment type="similarity">
    <text evidence="2 7">Belongs to the ArgR family.</text>
</comment>
<name>A0A1M6D9Z1_9FIRM</name>
<keyword evidence="7" id="KW-0678">Repressor</keyword>
<evidence type="ECO:0000256" key="7">
    <source>
        <dbReference type="HAMAP-Rule" id="MF_00173"/>
    </source>
</evidence>
<dbReference type="AlphaFoldDB" id="A0A1M6D9Z1"/>
<evidence type="ECO:0000256" key="2">
    <source>
        <dbReference type="ARBA" id="ARBA00008316"/>
    </source>
</evidence>
<accession>A0A1M6D9Z1</accession>
<evidence type="ECO:0000313" key="12">
    <source>
        <dbReference type="Proteomes" id="UP000184052"/>
    </source>
</evidence>
<dbReference type="Pfam" id="PF01316">
    <property type="entry name" value="Arg_repressor"/>
    <property type="match status" value="1"/>
</dbReference>
<dbReference type="InterPro" id="IPR036388">
    <property type="entry name" value="WH-like_DNA-bd_sf"/>
</dbReference>
<dbReference type="InterPro" id="IPR020900">
    <property type="entry name" value="Arg_repress_DNA-bd"/>
</dbReference>
<evidence type="ECO:0000256" key="4">
    <source>
        <dbReference type="ARBA" id="ARBA00023015"/>
    </source>
</evidence>
<keyword evidence="5 7" id="KW-0238">DNA-binding</keyword>
<dbReference type="GO" id="GO:0005737">
    <property type="term" value="C:cytoplasm"/>
    <property type="evidence" value="ECO:0007669"/>
    <property type="project" value="UniProtKB-SubCell"/>
</dbReference>
<dbReference type="HAMAP" id="MF_00173">
    <property type="entry name" value="Arg_repressor"/>
    <property type="match status" value="1"/>
</dbReference>
<dbReference type="PRINTS" id="PR01467">
    <property type="entry name" value="ARGREPRESSOR"/>
</dbReference>
<dbReference type="PANTHER" id="PTHR34471">
    <property type="entry name" value="ARGININE REPRESSOR"/>
    <property type="match status" value="1"/>
</dbReference>
<dbReference type="NCBIfam" id="NF001680">
    <property type="entry name" value="PRK00441.1"/>
    <property type="match status" value="1"/>
</dbReference>
<evidence type="ECO:0000256" key="6">
    <source>
        <dbReference type="ARBA" id="ARBA00023163"/>
    </source>
</evidence>
<evidence type="ECO:0000256" key="5">
    <source>
        <dbReference type="ARBA" id="ARBA00023125"/>
    </source>
</evidence>
<dbReference type="EMBL" id="FQZL01000006">
    <property type="protein sequence ID" value="SHI69848.1"/>
    <property type="molecule type" value="Genomic_DNA"/>
</dbReference>
<dbReference type="UniPathway" id="UPA00068"/>